<dbReference type="EMBL" id="CAWUFR010000132">
    <property type="protein sequence ID" value="CAK6969185.1"/>
    <property type="molecule type" value="Genomic_DNA"/>
</dbReference>
<gene>
    <name evidence="2" type="ORF">FSCOSCO3_A024650</name>
</gene>
<feature type="transmembrane region" description="Helical" evidence="1">
    <location>
        <begin position="37"/>
        <end position="62"/>
    </location>
</feature>
<keyword evidence="1" id="KW-0812">Transmembrane</keyword>
<evidence type="ECO:0000256" key="1">
    <source>
        <dbReference type="SAM" id="Phobius"/>
    </source>
</evidence>
<evidence type="ECO:0000313" key="3">
    <source>
        <dbReference type="Proteomes" id="UP001314229"/>
    </source>
</evidence>
<keyword evidence="1" id="KW-1133">Transmembrane helix</keyword>
<reference evidence="2 3" key="1">
    <citation type="submission" date="2024-01" db="EMBL/GenBank/DDBJ databases">
        <authorList>
            <person name="Alioto T."/>
            <person name="Alioto T."/>
            <person name="Gomez Garrido J."/>
        </authorList>
    </citation>
    <scope>NUCLEOTIDE SEQUENCE [LARGE SCALE GENOMIC DNA]</scope>
</reference>
<name>A0AAV1PCR6_SCOSC</name>
<organism evidence="2 3">
    <name type="scientific">Scomber scombrus</name>
    <name type="common">Atlantic mackerel</name>
    <name type="synonym">Scomber vernalis</name>
    <dbReference type="NCBI Taxonomy" id="13677"/>
    <lineage>
        <taxon>Eukaryota</taxon>
        <taxon>Metazoa</taxon>
        <taxon>Chordata</taxon>
        <taxon>Craniata</taxon>
        <taxon>Vertebrata</taxon>
        <taxon>Euteleostomi</taxon>
        <taxon>Actinopterygii</taxon>
        <taxon>Neopterygii</taxon>
        <taxon>Teleostei</taxon>
        <taxon>Neoteleostei</taxon>
        <taxon>Acanthomorphata</taxon>
        <taxon>Pelagiaria</taxon>
        <taxon>Scombriformes</taxon>
        <taxon>Scombridae</taxon>
        <taxon>Scomber</taxon>
    </lineage>
</organism>
<proteinExistence type="predicted"/>
<dbReference type="Proteomes" id="UP001314229">
    <property type="component" value="Unassembled WGS sequence"/>
</dbReference>
<accession>A0AAV1PCR6</accession>
<evidence type="ECO:0000313" key="2">
    <source>
        <dbReference type="EMBL" id="CAK6969185.1"/>
    </source>
</evidence>
<keyword evidence="1" id="KW-0472">Membrane</keyword>
<comment type="caution">
    <text evidence="2">The sequence shown here is derived from an EMBL/GenBank/DDBJ whole genome shotgun (WGS) entry which is preliminary data.</text>
</comment>
<dbReference type="AlphaFoldDB" id="A0AAV1PCR6"/>
<protein>
    <submittedName>
        <fullName evidence="2">Uncharacterized protein</fullName>
    </submittedName>
</protein>
<sequence length="67" mass="7135">MADTLNDKLTCTTLPSSLSQLIKTAVSFPPGPDHSRAAMFTPLLSSHLISDIVTTVAVCLIATKKHQ</sequence>
<keyword evidence="3" id="KW-1185">Reference proteome</keyword>